<comment type="caution">
    <text evidence="1">The sequence shown here is derived from an EMBL/GenBank/DDBJ whole genome shotgun (WGS) entry which is preliminary data.</text>
</comment>
<organism evidence="1 2">
    <name type="scientific">Eumeta variegata</name>
    <name type="common">Bagworm moth</name>
    <name type="synonym">Eumeta japonica</name>
    <dbReference type="NCBI Taxonomy" id="151549"/>
    <lineage>
        <taxon>Eukaryota</taxon>
        <taxon>Metazoa</taxon>
        <taxon>Ecdysozoa</taxon>
        <taxon>Arthropoda</taxon>
        <taxon>Hexapoda</taxon>
        <taxon>Insecta</taxon>
        <taxon>Pterygota</taxon>
        <taxon>Neoptera</taxon>
        <taxon>Endopterygota</taxon>
        <taxon>Lepidoptera</taxon>
        <taxon>Glossata</taxon>
        <taxon>Ditrysia</taxon>
        <taxon>Tineoidea</taxon>
        <taxon>Psychidae</taxon>
        <taxon>Oiketicinae</taxon>
        <taxon>Eumeta</taxon>
    </lineage>
</organism>
<gene>
    <name evidence="1" type="ORF">EVAR_92533_1</name>
</gene>
<proteinExistence type="predicted"/>
<dbReference type="Proteomes" id="UP000299102">
    <property type="component" value="Unassembled WGS sequence"/>
</dbReference>
<dbReference type="AlphaFoldDB" id="A0A4C1T906"/>
<name>A0A4C1T906_EUMVA</name>
<dbReference type="EMBL" id="BGZK01004603">
    <property type="protein sequence ID" value="GBP09897.1"/>
    <property type="molecule type" value="Genomic_DNA"/>
</dbReference>
<protein>
    <submittedName>
        <fullName evidence="1">Uncharacterized protein</fullName>
    </submittedName>
</protein>
<evidence type="ECO:0000313" key="2">
    <source>
        <dbReference type="Proteomes" id="UP000299102"/>
    </source>
</evidence>
<reference evidence="1 2" key="1">
    <citation type="journal article" date="2019" name="Commun. Biol.">
        <title>The bagworm genome reveals a unique fibroin gene that provides high tensile strength.</title>
        <authorList>
            <person name="Kono N."/>
            <person name="Nakamura H."/>
            <person name="Ohtoshi R."/>
            <person name="Tomita M."/>
            <person name="Numata K."/>
            <person name="Arakawa K."/>
        </authorList>
    </citation>
    <scope>NUCLEOTIDE SEQUENCE [LARGE SCALE GENOMIC DNA]</scope>
</reference>
<evidence type="ECO:0000313" key="1">
    <source>
        <dbReference type="EMBL" id="GBP09897.1"/>
    </source>
</evidence>
<accession>A0A4C1T906</accession>
<sequence>MGSMRIKAEMLVPVPALRRGINRGRVPGFTVMARAAAVTPPSLRLVASLPVPVRLSPLVVTRGPQVPLENLFRDQLSIISTEPISDIYVT</sequence>
<keyword evidence="2" id="KW-1185">Reference proteome</keyword>